<comment type="caution">
    <text evidence="2">The sequence shown here is derived from an EMBL/GenBank/DDBJ whole genome shotgun (WGS) entry which is preliminary data.</text>
</comment>
<proteinExistence type="predicted"/>
<sequence length="107" mass="11960">MEFPALSPSRSPADDEDTDRKATLFCPDCGHASPLDGDWEVRTVASHRRVRCPDCRHVVDERRAADRRSVHADSLDAAVDRCAGVWNRYWSAWATLFTGGRSAEPDC</sequence>
<dbReference type="InterPro" id="IPR058419">
    <property type="entry name" value="DUF8106"/>
</dbReference>
<dbReference type="RefSeq" id="WP_379702403.1">
    <property type="nucleotide sequence ID" value="NZ_JBHTAT010000001.1"/>
</dbReference>
<dbReference type="AlphaFoldDB" id="A0ABD5ZVI1"/>
<accession>A0ABD5ZVI1</accession>
<dbReference type="GeneID" id="96952492"/>
<name>A0ABD5ZVI1_9EURY</name>
<dbReference type="EMBL" id="JBHTAT010000001">
    <property type="protein sequence ID" value="MFC7254197.1"/>
    <property type="molecule type" value="Genomic_DNA"/>
</dbReference>
<dbReference type="Pfam" id="PF26408">
    <property type="entry name" value="DUF8106"/>
    <property type="match status" value="1"/>
</dbReference>
<gene>
    <name evidence="2" type="ORF">ACFQKE_02535</name>
</gene>
<keyword evidence="3" id="KW-1185">Reference proteome</keyword>
<evidence type="ECO:0000259" key="1">
    <source>
        <dbReference type="Pfam" id="PF26408"/>
    </source>
</evidence>
<dbReference type="Proteomes" id="UP001596434">
    <property type="component" value="Unassembled WGS sequence"/>
</dbReference>
<feature type="domain" description="DUF8106" evidence="1">
    <location>
        <begin position="20"/>
        <end position="62"/>
    </location>
</feature>
<protein>
    <recommendedName>
        <fullName evidence="1">DUF8106 domain-containing protein</fullName>
    </recommendedName>
</protein>
<reference evidence="2 3" key="1">
    <citation type="journal article" date="2019" name="Int. J. Syst. Evol. Microbiol.">
        <title>The Global Catalogue of Microorganisms (GCM) 10K type strain sequencing project: providing services to taxonomists for standard genome sequencing and annotation.</title>
        <authorList>
            <consortium name="The Broad Institute Genomics Platform"/>
            <consortium name="The Broad Institute Genome Sequencing Center for Infectious Disease"/>
            <person name="Wu L."/>
            <person name="Ma J."/>
        </authorList>
    </citation>
    <scope>NUCLEOTIDE SEQUENCE [LARGE SCALE GENOMIC DNA]</scope>
    <source>
        <strain evidence="2 3">GX21</strain>
    </source>
</reference>
<evidence type="ECO:0000313" key="2">
    <source>
        <dbReference type="EMBL" id="MFC7254197.1"/>
    </source>
</evidence>
<evidence type="ECO:0000313" key="3">
    <source>
        <dbReference type="Proteomes" id="UP001596434"/>
    </source>
</evidence>
<organism evidence="2 3">
    <name type="scientific">Haloplanus litoreus</name>
    <dbReference type="NCBI Taxonomy" id="767515"/>
    <lineage>
        <taxon>Archaea</taxon>
        <taxon>Methanobacteriati</taxon>
        <taxon>Methanobacteriota</taxon>
        <taxon>Stenosarchaea group</taxon>
        <taxon>Halobacteria</taxon>
        <taxon>Halobacteriales</taxon>
        <taxon>Haloferacaceae</taxon>
        <taxon>Haloplanus</taxon>
    </lineage>
</organism>